<dbReference type="PANTHER" id="PTHR43133">
    <property type="entry name" value="RNA POLYMERASE ECF-TYPE SIGMA FACTO"/>
    <property type="match status" value="1"/>
</dbReference>
<protein>
    <submittedName>
        <fullName evidence="10">RNA polymerase sigma factor</fullName>
    </submittedName>
</protein>
<dbReference type="Pfam" id="PF08281">
    <property type="entry name" value="Sigma70_r4_2"/>
    <property type="match status" value="1"/>
</dbReference>
<proteinExistence type="inferred from homology"/>
<feature type="domain" description="RNA polymerase sigma factor 70 region 4 type 2" evidence="8">
    <location>
        <begin position="151"/>
        <end position="203"/>
    </location>
</feature>
<feature type="compositionally biased region" description="Basic and acidic residues" evidence="6">
    <location>
        <begin position="1"/>
        <end position="16"/>
    </location>
</feature>
<comment type="similarity">
    <text evidence="1">Belongs to the sigma-70 factor family. ECF subfamily.</text>
</comment>
<dbReference type="AlphaFoldDB" id="A0A8J3IP76"/>
<comment type="subunit">
    <text evidence="2">Interacts transiently with the RNA polymerase catalytic core formed by RpoA, RpoB, RpoC and RpoZ (2 alpha, 1 beta, 1 beta' and 1 omega subunit) to form the RNA polymerase holoenzyme that can initiate transcription.</text>
</comment>
<evidence type="ECO:0000256" key="6">
    <source>
        <dbReference type="SAM" id="MobiDB-lite"/>
    </source>
</evidence>
<dbReference type="PANTHER" id="PTHR43133:SF65">
    <property type="entry name" value="ECF RNA POLYMERASE SIGMA FACTOR SIGG"/>
    <property type="match status" value="1"/>
</dbReference>
<accession>A0A8J3IP76</accession>
<evidence type="ECO:0000259" key="7">
    <source>
        <dbReference type="Pfam" id="PF04542"/>
    </source>
</evidence>
<dbReference type="Gene3D" id="3.10.450.50">
    <property type="match status" value="1"/>
</dbReference>
<dbReference type="SUPFAM" id="SSF88946">
    <property type="entry name" value="Sigma2 domain of RNA polymerase sigma factors"/>
    <property type="match status" value="1"/>
</dbReference>
<dbReference type="SUPFAM" id="SSF54427">
    <property type="entry name" value="NTF2-like"/>
    <property type="match status" value="1"/>
</dbReference>
<evidence type="ECO:0000256" key="5">
    <source>
        <dbReference type="ARBA" id="ARBA00023163"/>
    </source>
</evidence>
<comment type="caution">
    <text evidence="10">The sequence shown here is derived from an EMBL/GenBank/DDBJ whole genome shotgun (WGS) entry which is preliminary data.</text>
</comment>
<dbReference type="InterPro" id="IPR014305">
    <property type="entry name" value="RNA_pol_sigma-G_actinobac"/>
</dbReference>
<dbReference type="GO" id="GO:0016987">
    <property type="term" value="F:sigma factor activity"/>
    <property type="evidence" value="ECO:0007669"/>
    <property type="project" value="UniProtKB-KW"/>
</dbReference>
<gene>
    <name evidence="10" type="primary">rpoE_4</name>
    <name evidence="10" type="ORF">KSF_093920</name>
</gene>
<dbReference type="Proteomes" id="UP000597444">
    <property type="component" value="Unassembled WGS sequence"/>
</dbReference>
<keyword evidence="3" id="KW-0805">Transcription regulation</keyword>
<evidence type="ECO:0000256" key="4">
    <source>
        <dbReference type="ARBA" id="ARBA00023082"/>
    </source>
</evidence>
<evidence type="ECO:0000313" key="11">
    <source>
        <dbReference type="Proteomes" id="UP000597444"/>
    </source>
</evidence>
<sequence>MQDSDHMHSKTHREDSGVSMTHKQVDISALIEPYRGELLLHCYRLLGSLHDAEDMVQESMLRAWRHFDTFKGRASLRTWLYTIATNACLDVLKKRPSRMLPTAISSEANPHTPIPSPTTETLWLEPFPDSWLAEATENPEARYSRYESVSLAFLTALQLLPPRQRAILILSDVLDWRAHEIAHLLELTVSAVTSALHRARVTLAHNYQSEQETKPRLQRTDDATNTLLSRYLHAWETDDVAGLVSLLKEDAILSMPPVPAWYRGRDAIQAIFLAVPFSPEMRNRWRVYPTRANGQPALILYQADPSKSAYHAFGIQVLTLADVRHPGQIAAVTIFHGSALVPAFGFPSQLPLHPSL</sequence>
<dbReference type="InterPro" id="IPR032710">
    <property type="entry name" value="NTF2-like_dom_sf"/>
</dbReference>
<dbReference type="NCBIfam" id="NF006089">
    <property type="entry name" value="PRK08241.1"/>
    <property type="match status" value="1"/>
</dbReference>
<keyword evidence="11" id="KW-1185">Reference proteome</keyword>
<dbReference type="GO" id="GO:0006352">
    <property type="term" value="P:DNA-templated transcription initiation"/>
    <property type="evidence" value="ECO:0007669"/>
    <property type="project" value="InterPro"/>
</dbReference>
<dbReference type="InterPro" id="IPR037401">
    <property type="entry name" value="SnoaL-like"/>
</dbReference>
<dbReference type="SUPFAM" id="SSF88659">
    <property type="entry name" value="Sigma3 and sigma4 domains of RNA polymerase sigma factors"/>
    <property type="match status" value="1"/>
</dbReference>
<dbReference type="InterPro" id="IPR013249">
    <property type="entry name" value="RNA_pol_sigma70_r4_t2"/>
</dbReference>
<dbReference type="CDD" id="cd06171">
    <property type="entry name" value="Sigma70_r4"/>
    <property type="match status" value="1"/>
</dbReference>
<keyword evidence="4" id="KW-0731">Sigma factor</keyword>
<feature type="domain" description="SnoaL-like" evidence="9">
    <location>
        <begin position="229"/>
        <end position="322"/>
    </location>
</feature>
<dbReference type="InterPro" id="IPR007627">
    <property type="entry name" value="RNA_pol_sigma70_r2"/>
</dbReference>
<name>A0A8J3IP76_9CHLR</name>
<evidence type="ECO:0000256" key="2">
    <source>
        <dbReference type="ARBA" id="ARBA00011344"/>
    </source>
</evidence>
<evidence type="ECO:0000256" key="1">
    <source>
        <dbReference type="ARBA" id="ARBA00010641"/>
    </source>
</evidence>
<keyword evidence="5" id="KW-0804">Transcription</keyword>
<feature type="region of interest" description="Disordered" evidence="6">
    <location>
        <begin position="1"/>
        <end position="20"/>
    </location>
</feature>
<dbReference type="InterPro" id="IPR039425">
    <property type="entry name" value="RNA_pol_sigma-70-like"/>
</dbReference>
<reference evidence="10" key="1">
    <citation type="submission" date="2020-10" db="EMBL/GenBank/DDBJ databases">
        <title>Taxonomic study of unclassified bacteria belonging to the class Ktedonobacteria.</title>
        <authorList>
            <person name="Yabe S."/>
            <person name="Wang C.M."/>
            <person name="Zheng Y."/>
            <person name="Sakai Y."/>
            <person name="Cavaletti L."/>
            <person name="Monciardini P."/>
            <person name="Donadio S."/>
        </authorList>
    </citation>
    <scope>NUCLEOTIDE SEQUENCE</scope>
    <source>
        <strain evidence="10">ID150040</strain>
    </source>
</reference>
<dbReference type="Pfam" id="PF04542">
    <property type="entry name" value="Sigma70_r2"/>
    <property type="match status" value="1"/>
</dbReference>
<evidence type="ECO:0000259" key="9">
    <source>
        <dbReference type="Pfam" id="PF12680"/>
    </source>
</evidence>
<evidence type="ECO:0000259" key="8">
    <source>
        <dbReference type="Pfam" id="PF08281"/>
    </source>
</evidence>
<dbReference type="InterPro" id="IPR014284">
    <property type="entry name" value="RNA_pol_sigma-70_dom"/>
</dbReference>
<dbReference type="NCBIfam" id="TIGR02960">
    <property type="entry name" value="SigX5"/>
    <property type="match status" value="1"/>
</dbReference>
<evidence type="ECO:0000256" key="3">
    <source>
        <dbReference type="ARBA" id="ARBA00023015"/>
    </source>
</evidence>
<dbReference type="GO" id="GO:0003677">
    <property type="term" value="F:DNA binding"/>
    <property type="evidence" value="ECO:0007669"/>
    <property type="project" value="InterPro"/>
</dbReference>
<dbReference type="InterPro" id="IPR013325">
    <property type="entry name" value="RNA_pol_sigma_r2"/>
</dbReference>
<dbReference type="EMBL" id="BNJK01000002">
    <property type="protein sequence ID" value="GHO99344.1"/>
    <property type="molecule type" value="Genomic_DNA"/>
</dbReference>
<organism evidence="10 11">
    <name type="scientific">Reticulibacter mediterranei</name>
    <dbReference type="NCBI Taxonomy" id="2778369"/>
    <lineage>
        <taxon>Bacteria</taxon>
        <taxon>Bacillati</taxon>
        <taxon>Chloroflexota</taxon>
        <taxon>Ktedonobacteria</taxon>
        <taxon>Ktedonobacterales</taxon>
        <taxon>Reticulibacteraceae</taxon>
        <taxon>Reticulibacter</taxon>
    </lineage>
</organism>
<dbReference type="InterPro" id="IPR036388">
    <property type="entry name" value="WH-like_DNA-bd_sf"/>
</dbReference>
<dbReference type="Gene3D" id="1.10.10.10">
    <property type="entry name" value="Winged helix-like DNA-binding domain superfamily/Winged helix DNA-binding domain"/>
    <property type="match status" value="1"/>
</dbReference>
<dbReference type="Gene3D" id="1.10.1740.10">
    <property type="match status" value="1"/>
</dbReference>
<dbReference type="NCBIfam" id="TIGR02937">
    <property type="entry name" value="sigma70-ECF"/>
    <property type="match status" value="1"/>
</dbReference>
<dbReference type="Pfam" id="PF12680">
    <property type="entry name" value="SnoaL_2"/>
    <property type="match status" value="1"/>
</dbReference>
<evidence type="ECO:0000313" key="10">
    <source>
        <dbReference type="EMBL" id="GHO99344.1"/>
    </source>
</evidence>
<feature type="domain" description="RNA polymerase sigma-70 region 2" evidence="7">
    <location>
        <begin position="30"/>
        <end position="95"/>
    </location>
</feature>
<dbReference type="InterPro" id="IPR013324">
    <property type="entry name" value="RNA_pol_sigma_r3/r4-like"/>
</dbReference>